<dbReference type="Proteomes" id="UP000625711">
    <property type="component" value="Unassembled WGS sequence"/>
</dbReference>
<feature type="compositionally biased region" description="Basic and acidic residues" evidence="1">
    <location>
        <begin position="1"/>
        <end position="13"/>
    </location>
</feature>
<gene>
    <name evidence="2" type="ORF">GWI33_003918</name>
</gene>
<reference evidence="2" key="1">
    <citation type="submission" date="2020-08" db="EMBL/GenBank/DDBJ databases">
        <title>Genome sequencing and assembly of the red palm weevil Rhynchophorus ferrugineus.</title>
        <authorList>
            <person name="Dias G.B."/>
            <person name="Bergman C.M."/>
            <person name="Manee M."/>
        </authorList>
    </citation>
    <scope>NUCLEOTIDE SEQUENCE</scope>
    <source>
        <strain evidence="2">AA-2017</strain>
        <tissue evidence="2">Whole larva</tissue>
    </source>
</reference>
<dbReference type="EMBL" id="JAACXV010000020">
    <property type="protein sequence ID" value="KAF7286864.1"/>
    <property type="molecule type" value="Genomic_DNA"/>
</dbReference>
<evidence type="ECO:0000313" key="2">
    <source>
        <dbReference type="EMBL" id="KAF7286864.1"/>
    </source>
</evidence>
<comment type="caution">
    <text evidence="2">The sequence shown here is derived from an EMBL/GenBank/DDBJ whole genome shotgun (WGS) entry which is preliminary data.</text>
</comment>
<keyword evidence="3" id="KW-1185">Reference proteome</keyword>
<sequence>MSTEHCERSRCPKESAAAQGETRVQAGPIRQMKDAAVRVRILFQGGLADDLDTDALYRVIHSSTHFLFLLGNEWAQLIYPVLFYE</sequence>
<accession>A0A834IUV8</accession>
<feature type="region of interest" description="Disordered" evidence="1">
    <location>
        <begin position="1"/>
        <end position="24"/>
    </location>
</feature>
<proteinExistence type="predicted"/>
<organism evidence="2 3">
    <name type="scientific">Rhynchophorus ferrugineus</name>
    <name type="common">Red palm weevil</name>
    <name type="synonym">Curculio ferrugineus</name>
    <dbReference type="NCBI Taxonomy" id="354439"/>
    <lineage>
        <taxon>Eukaryota</taxon>
        <taxon>Metazoa</taxon>
        <taxon>Ecdysozoa</taxon>
        <taxon>Arthropoda</taxon>
        <taxon>Hexapoda</taxon>
        <taxon>Insecta</taxon>
        <taxon>Pterygota</taxon>
        <taxon>Neoptera</taxon>
        <taxon>Endopterygota</taxon>
        <taxon>Coleoptera</taxon>
        <taxon>Polyphaga</taxon>
        <taxon>Cucujiformia</taxon>
        <taxon>Curculionidae</taxon>
        <taxon>Dryophthorinae</taxon>
        <taxon>Rhynchophorus</taxon>
    </lineage>
</organism>
<evidence type="ECO:0000313" key="3">
    <source>
        <dbReference type="Proteomes" id="UP000625711"/>
    </source>
</evidence>
<evidence type="ECO:0000256" key="1">
    <source>
        <dbReference type="SAM" id="MobiDB-lite"/>
    </source>
</evidence>
<dbReference type="AlphaFoldDB" id="A0A834IUV8"/>
<name>A0A834IUV8_RHYFE</name>
<protein>
    <submittedName>
        <fullName evidence="2">Uncharacterized protein</fullName>
    </submittedName>
</protein>